<organism evidence="6 7">
    <name type="scientific">Thecamonas trahens ATCC 50062</name>
    <dbReference type="NCBI Taxonomy" id="461836"/>
    <lineage>
        <taxon>Eukaryota</taxon>
        <taxon>Apusozoa</taxon>
        <taxon>Apusomonadida</taxon>
        <taxon>Apusomonadidae</taxon>
        <taxon>Thecamonas</taxon>
    </lineage>
</organism>
<dbReference type="AlphaFoldDB" id="A0A0L0D1G2"/>
<protein>
    <submittedName>
        <fullName evidence="6">Cleavage and polyadenylation specificity factor subunit 4</fullName>
    </submittedName>
</protein>
<feature type="domain" description="C3H1-type" evidence="4">
    <location>
        <begin position="38"/>
        <end position="65"/>
    </location>
</feature>
<evidence type="ECO:0000313" key="7">
    <source>
        <dbReference type="Proteomes" id="UP000054408"/>
    </source>
</evidence>
<dbReference type="Pfam" id="PF00098">
    <property type="entry name" value="zf-CCHC"/>
    <property type="match status" value="1"/>
</dbReference>
<evidence type="ECO:0000256" key="3">
    <source>
        <dbReference type="SAM" id="MobiDB-lite"/>
    </source>
</evidence>
<dbReference type="SUPFAM" id="SSF57756">
    <property type="entry name" value="Retrovirus zinc finger-like domains"/>
    <property type="match status" value="1"/>
</dbReference>
<evidence type="ECO:0000313" key="6">
    <source>
        <dbReference type="EMBL" id="KNC46199.1"/>
    </source>
</evidence>
<evidence type="ECO:0000259" key="5">
    <source>
        <dbReference type="PROSITE" id="PS50158"/>
    </source>
</evidence>
<dbReference type="InterPro" id="IPR045348">
    <property type="entry name" value="CPSF4/Yth1"/>
</dbReference>
<dbReference type="RefSeq" id="XP_013763174.1">
    <property type="nucleotide sequence ID" value="XM_013907720.1"/>
</dbReference>
<feature type="zinc finger region" description="C3H1-type" evidence="2">
    <location>
        <begin position="148"/>
        <end position="174"/>
    </location>
</feature>
<reference evidence="6 7" key="1">
    <citation type="submission" date="2010-05" db="EMBL/GenBank/DDBJ databases">
        <title>The Genome Sequence of Thecamonas trahens ATCC 50062.</title>
        <authorList>
            <consortium name="The Broad Institute Genome Sequencing Platform"/>
            <person name="Russ C."/>
            <person name="Cuomo C."/>
            <person name="Shea T."/>
            <person name="Young S.K."/>
            <person name="Zeng Q."/>
            <person name="Koehrsen M."/>
            <person name="Haas B."/>
            <person name="Borodovsky M."/>
            <person name="Guigo R."/>
            <person name="Alvarado L."/>
            <person name="Berlin A."/>
            <person name="Bochicchio J."/>
            <person name="Borenstein D."/>
            <person name="Chapman S."/>
            <person name="Chen Z."/>
            <person name="Freedman E."/>
            <person name="Gellesch M."/>
            <person name="Goldberg J."/>
            <person name="Griggs A."/>
            <person name="Gujja S."/>
            <person name="Heilman E."/>
            <person name="Heiman D."/>
            <person name="Hepburn T."/>
            <person name="Howarth C."/>
            <person name="Jen D."/>
            <person name="Larson L."/>
            <person name="Mehta T."/>
            <person name="Park D."/>
            <person name="Pearson M."/>
            <person name="Roberts A."/>
            <person name="Saif S."/>
            <person name="Shenoy N."/>
            <person name="Sisk P."/>
            <person name="Stolte C."/>
            <person name="Sykes S."/>
            <person name="Thomson T."/>
            <person name="Walk T."/>
            <person name="White J."/>
            <person name="Yandava C."/>
            <person name="Burger G."/>
            <person name="Gray M.W."/>
            <person name="Holland P.W.H."/>
            <person name="King N."/>
            <person name="Lang F.B.F."/>
            <person name="Roger A.J."/>
            <person name="Ruiz-Trillo I."/>
            <person name="Lander E."/>
            <person name="Nusbaum C."/>
        </authorList>
    </citation>
    <scope>NUCLEOTIDE SEQUENCE [LARGE SCALE GENOMIC DNA]</scope>
    <source>
        <strain evidence="6 7">ATCC 50062</strain>
    </source>
</reference>
<dbReference type="Pfam" id="PF14608">
    <property type="entry name" value="zf-CCCH_2"/>
    <property type="match status" value="2"/>
</dbReference>
<feature type="domain" description="CCHC-type" evidence="5">
    <location>
        <begin position="195"/>
        <end position="210"/>
    </location>
</feature>
<dbReference type="GeneID" id="25560131"/>
<dbReference type="EMBL" id="GL349433">
    <property type="protein sequence ID" value="KNC46199.1"/>
    <property type="molecule type" value="Genomic_DNA"/>
</dbReference>
<feature type="region of interest" description="Disordered" evidence="3">
    <location>
        <begin position="266"/>
        <end position="312"/>
    </location>
</feature>
<dbReference type="PROSITE" id="PS50158">
    <property type="entry name" value="ZF_CCHC"/>
    <property type="match status" value="1"/>
</dbReference>
<dbReference type="PROSITE" id="PS50103">
    <property type="entry name" value="ZF_C3H1"/>
    <property type="match status" value="5"/>
</dbReference>
<evidence type="ECO:0000256" key="1">
    <source>
        <dbReference type="ARBA" id="ARBA00022737"/>
    </source>
</evidence>
<keyword evidence="2" id="KW-0862">Zinc</keyword>
<dbReference type="InterPro" id="IPR036875">
    <property type="entry name" value="Znf_CCHC_sf"/>
</dbReference>
<dbReference type="SMART" id="SM00356">
    <property type="entry name" value="ZnF_C3H1"/>
    <property type="match status" value="5"/>
</dbReference>
<feature type="zinc finger region" description="C3H1-type" evidence="2">
    <location>
        <begin position="66"/>
        <end position="94"/>
    </location>
</feature>
<accession>A0A0L0D1G2</accession>
<sequence>MAAPAPGSRRFVPANPPVGYRLYVDEFSEEKERDRIRRSGGRICPLFAKGKCFRGRSCPDSHSRAALNAPVCKHWLRGLCKRGAELCTYLHEFSLDRMPRCQFWELYNECSNADCLFLHLAPEVTNTECPWFRRGFCRLGSDCPQQHTKKRACDNYLLGFCPDGPNCPFGHPKFEVPEDAFDVSAAALTQSQLLCPRCNESGHRAIDCPNIKANHVQLLMGHLDDEPADTAEQAKAQLRRLTGGGSAANPMIIDGAAAPVPRAAGGAASYRRSRASRGATLSVGKWSASGGGGTGSNSMPIAPNPRYDGASS</sequence>
<proteinExistence type="predicted"/>
<feature type="zinc finger region" description="C3H1-type" evidence="2">
    <location>
        <begin position="123"/>
        <end position="147"/>
    </location>
</feature>
<dbReference type="GO" id="GO:0008270">
    <property type="term" value="F:zinc ion binding"/>
    <property type="evidence" value="ECO:0007669"/>
    <property type="project" value="UniProtKB-KW"/>
</dbReference>
<keyword evidence="1" id="KW-0677">Repeat</keyword>
<dbReference type="PANTHER" id="PTHR23102">
    <property type="entry name" value="CLEAVAGE AND POLYADENYLATION SPECIFICITY FACTOR SUBUNIT 4-RELATED"/>
    <property type="match status" value="1"/>
</dbReference>
<dbReference type="InterPro" id="IPR001878">
    <property type="entry name" value="Znf_CCHC"/>
</dbReference>
<feature type="domain" description="C3H1-type" evidence="4">
    <location>
        <begin position="66"/>
        <end position="94"/>
    </location>
</feature>
<dbReference type="PANTHER" id="PTHR23102:SF24">
    <property type="entry name" value="CLEAVAGE AND POLYADENYLATION SPECIFICITY FACTOR SUBUNIT 4"/>
    <property type="match status" value="1"/>
</dbReference>
<dbReference type="Pfam" id="PF00642">
    <property type="entry name" value="zf-CCCH"/>
    <property type="match status" value="1"/>
</dbReference>
<dbReference type="GO" id="GO:0003723">
    <property type="term" value="F:RNA binding"/>
    <property type="evidence" value="ECO:0007669"/>
    <property type="project" value="InterPro"/>
</dbReference>
<gene>
    <name evidence="6" type="ORF">AMSG_00318</name>
</gene>
<feature type="domain" description="C3H1-type" evidence="4">
    <location>
        <begin position="95"/>
        <end position="122"/>
    </location>
</feature>
<evidence type="ECO:0000256" key="2">
    <source>
        <dbReference type="PROSITE-ProRule" id="PRU00723"/>
    </source>
</evidence>
<dbReference type="Proteomes" id="UP000054408">
    <property type="component" value="Unassembled WGS sequence"/>
</dbReference>
<keyword evidence="2" id="KW-0863">Zinc-finger</keyword>
<feature type="domain" description="C3H1-type" evidence="4">
    <location>
        <begin position="123"/>
        <end position="147"/>
    </location>
</feature>
<name>A0A0L0D1G2_THETB</name>
<keyword evidence="7" id="KW-1185">Reference proteome</keyword>
<dbReference type="InterPro" id="IPR000571">
    <property type="entry name" value="Znf_CCCH"/>
</dbReference>
<keyword evidence="2" id="KW-0479">Metal-binding</keyword>
<dbReference type="SMART" id="SM00343">
    <property type="entry name" value="ZnF_C2HC"/>
    <property type="match status" value="1"/>
</dbReference>
<dbReference type="OrthoDB" id="1914176at2759"/>
<dbReference type="STRING" id="461836.A0A0L0D1G2"/>
<feature type="compositionally biased region" description="Low complexity" evidence="3">
    <location>
        <begin position="266"/>
        <end position="288"/>
    </location>
</feature>
<feature type="zinc finger region" description="C3H1-type" evidence="2">
    <location>
        <begin position="95"/>
        <end position="122"/>
    </location>
</feature>
<dbReference type="eggNOG" id="KOG1040">
    <property type="taxonomic scope" value="Eukaryota"/>
</dbReference>
<evidence type="ECO:0000259" key="4">
    <source>
        <dbReference type="PROSITE" id="PS50103"/>
    </source>
</evidence>
<dbReference type="Gene3D" id="4.10.1000.10">
    <property type="entry name" value="Zinc finger, CCCH-type"/>
    <property type="match status" value="2"/>
</dbReference>
<feature type="domain" description="C3H1-type" evidence="4">
    <location>
        <begin position="148"/>
        <end position="174"/>
    </location>
</feature>
<feature type="zinc finger region" description="C3H1-type" evidence="2">
    <location>
        <begin position="38"/>
        <end position="65"/>
    </location>
</feature>